<keyword evidence="13" id="KW-1185">Reference proteome</keyword>
<dbReference type="InterPro" id="IPR042197">
    <property type="entry name" value="Apaf_helical"/>
</dbReference>
<dbReference type="PANTHER" id="PTHR36766">
    <property type="entry name" value="PLANT BROAD-SPECTRUM MILDEW RESISTANCE PROTEIN RPW8"/>
    <property type="match status" value="1"/>
</dbReference>
<dbReference type="GO" id="GO:0009626">
    <property type="term" value="P:plant-type hypersensitive response"/>
    <property type="evidence" value="ECO:0007669"/>
    <property type="project" value="UniProtKB-KW"/>
</dbReference>
<feature type="domain" description="Late blight resistance protein R1A-like N-terminal" evidence="10">
    <location>
        <begin position="124"/>
        <end position="364"/>
    </location>
</feature>
<evidence type="ECO:0000256" key="8">
    <source>
        <dbReference type="ARBA" id="ARBA00022840"/>
    </source>
</evidence>
<keyword evidence="5" id="KW-0677">Repeat</keyword>
<evidence type="ECO:0000313" key="12">
    <source>
        <dbReference type="EMBL" id="CAI9103414.1"/>
    </source>
</evidence>
<dbReference type="InterPro" id="IPR021929">
    <property type="entry name" value="R1A-like_N"/>
</dbReference>
<dbReference type="EMBL" id="OX459121">
    <property type="protein sequence ID" value="CAI9103414.1"/>
    <property type="molecule type" value="Genomic_DNA"/>
</dbReference>
<proteinExistence type="inferred from homology"/>
<dbReference type="SUPFAM" id="SSF52540">
    <property type="entry name" value="P-loop containing nucleoside triphosphate hydrolases"/>
    <property type="match status" value="1"/>
</dbReference>
<evidence type="ECO:0000256" key="2">
    <source>
        <dbReference type="ARBA" id="ARBA00008894"/>
    </source>
</evidence>
<dbReference type="InterPro" id="IPR055414">
    <property type="entry name" value="LRR_R13L4/SHOC2-like"/>
</dbReference>
<organism evidence="12 13">
    <name type="scientific">Oldenlandia corymbosa var. corymbosa</name>
    <dbReference type="NCBI Taxonomy" id="529605"/>
    <lineage>
        <taxon>Eukaryota</taxon>
        <taxon>Viridiplantae</taxon>
        <taxon>Streptophyta</taxon>
        <taxon>Embryophyta</taxon>
        <taxon>Tracheophyta</taxon>
        <taxon>Spermatophyta</taxon>
        <taxon>Magnoliopsida</taxon>
        <taxon>eudicotyledons</taxon>
        <taxon>Gunneridae</taxon>
        <taxon>Pentapetalae</taxon>
        <taxon>asterids</taxon>
        <taxon>lamiids</taxon>
        <taxon>Gentianales</taxon>
        <taxon>Rubiaceae</taxon>
        <taxon>Rubioideae</taxon>
        <taxon>Spermacoceae</taxon>
        <taxon>Hedyotis-Oldenlandia complex</taxon>
        <taxon>Oldenlandia</taxon>
    </lineage>
</organism>
<evidence type="ECO:0000256" key="6">
    <source>
        <dbReference type="ARBA" id="ARBA00022741"/>
    </source>
</evidence>
<dbReference type="InterPro" id="IPR032675">
    <property type="entry name" value="LRR_dom_sf"/>
</dbReference>
<evidence type="ECO:0000259" key="10">
    <source>
        <dbReference type="Pfam" id="PF12061"/>
    </source>
</evidence>
<evidence type="ECO:0000313" key="13">
    <source>
        <dbReference type="Proteomes" id="UP001161247"/>
    </source>
</evidence>
<keyword evidence="8" id="KW-0067">ATP-binding</keyword>
<gene>
    <name evidence="12" type="ORF">OLC1_LOCUS12591</name>
</gene>
<dbReference type="PRINTS" id="PR00364">
    <property type="entry name" value="DISEASERSIST"/>
</dbReference>
<dbReference type="Pfam" id="PF00931">
    <property type="entry name" value="NB-ARC"/>
    <property type="match status" value="1"/>
</dbReference>
<name>A0AAV1D6B1_OLDCO</name>
<dbReference type="Gene3D" id="1.10.8.430">
    <property type="entry name" value="Helical domain of apoptotic protease-activating factors"/>
    <property type="match status" value="1"/>
</dbReference>
<keyword evidence="7" id="KW-0611">Plant defense</keyword>
<dbReference type="InterPro" id="IPR027417">
    <property type="entry name" value="P-loop_NTPase"/>
</dbReference>
<evidence type="ECO:0000259" key="9">
    <source>
        <dbReference type="Pfam" id="PF00931"/>
    </source>
</evidence>
<comment type="similarity">
    <text evidence="2">Belongs to the disease resistance NB-LRR family.</text>
</comment>
<keyword evidence="6" id="KW-0547">Nucleotide-binding</keyword>
<dbReference type="GO" id="GO:0043531">
    <property type="term" value="F:ADP binding"/>
    <property type="evidence" value="ECO:0007669"/>
    <property type="project" value="InterPro"/>
</dbReference>
<evidence type="ECO:0000256" key="1">
    <source>
        <dbReference type="ARBA" id="ARBA00002074"/>
    </source>
</evidence>
<comment type="function">
    <text evidence="1">Confers resistance to late blight (Phytophthora infestans) races carrying the avirulence gene Avr1. Resistance proteins guard the plant against pathogens that contain an appropriate avirulence protein via an indirect interaction with this avirulence protein. That triggers a defense system including the hypersensitive response, which restricts the pathogen growth.</text>
</comment>
<dbReference type="AlphaFoldDB" id="A0AAV1D6B1"/>
<dbReference type="PANTHER" id="PTHR36766:SF53">
    <property type="entry name" value="DISEASE RESISTANCE PROTEIN RPP13-LIKE"/>
    <property type="match status" value="1"/>
</dbReference>
<keyword evidence="3" id="KW-0433">Leucine-rich repeat</keyword>
<evidence type="ECO:0000256" key="5">
    <source>
        <dbReference type="ARBA" id="ARBA00022737"/>
    </source>
</evidence>
<sequence>MASTTWSTVFSNIKSAIQDVGFQMRMDSEKCNPEAFKKIRYRLRNLITFVLCARKLGDSDQLLGSFLARIGDVGSKLVVKYPDDSDFMPDEYFFLVFTLVSELQGEIQTLEEEIEEWYVTMLQQSNPHLTTDDVSEIIGSILENVEDFFDFSWGNFDKEVEMEAFRDQLTFLINFLQFVTKQTRSAETGKDLLAHSRVVVINTAYILFMRNLGRFGQEWYEGMISELQQSIKPINPQTYETYSHALGSSKLPRQADASDDGEADADAFITIVDFLDSLLSFLWELLRRDTSYIVNVKYQLLELCEGLKSLRIILEEQQDDFDIKIQEEFGNVLCDAGILISSIYQKVIPVDLDLLELIKTIKTIQARFGEEDLDEVSIFSFPRTAKLGYINFLLERLKELTSEAETTANNGFQTIQEQLVFLRKFLVENVNLHDEPDKLQTLWDHVSHVLHKVECFIDNIAVRVLPTESSMSMEPILKDLQKVMEDVVKTSHGKRQEIEVKEVPRTYPHTPSQSALSLPNDVVGLHKTTDSITDRLAGGSNRLQTVAIVGMAGLGKTTFATKVFNDPSIFYRFQVRAWCAISQTVDRKRVFVELLNQIDGNTHSHVSEGDLVQKLWRSLKGKRYLIFLDDVWDSEAWKSLEMAFPDDRTQSRIMLTSRQHDIVPQADPYFLSPLNEEESLELLQKKLFPGNGWPPALCDLGMQIVGKCQGLPLIIVIMAGLLANVELNDWKKVLDGLGSSIKARDEQFLHFAKGYHKLLAVKGPQNLRRFCITSGPKYDVQYQRKESYFPLWREISYVIHTFKLLRVLDLEQIYLFHGFPSEVELLALLAFLAITGNIDHIPSSIAKLSNLETLIVDPECHVVSLPDSFWNLRKLKYLNVSTKYFIAGASFPLENINSSYVLHGLDRLSGPIFHHCDCMESVMKKFPNIRRLKCRLFQNWDGTENLERIMFPKLLFRLESLHISRYRFGKGAPMFGRLLEFSLPANLKKLTLDEFGLSRRGISMIGKLPNLEILKLLRVSFEEETWEMEEGEFSNLRILKLYSWGLVRWIAGDDQLGCLEKLVLNECYKLEEIPPCLKDSSTIKVIEAFLQSGHPVINLVKEIEEAQRNWGNNTELKTFIHEFM</sequence>
<feature type="domain" description="Disease resistance R13L4/SHOC-2-like LRR" evidence="11">
    <location>
        <begin position="799"/>
        <end position="1062"/>
    </location>
</feature>
<feature type="domain" description="NB-ARC" evidence="9">
    <location>
        <begin position="527"/>
        <end position="690"/>
    </location>
</feature>
<dbReference type="FunFam" id="3.40.50.300:FF:001091">
    <property type="entry name" value="Probable disease resistance protein At1g61300"/>
    <property type="match status" value="1"/>
</dbReference>
<accession>A0AAV1D6B1</accession>
<dbReference type="Pfam" id="PF12061">
    <property type="entry name" value="NB-LRR"/>
    <property type="match status" value="1"/>
</dbReference>
<dbReference type="Gene3D" id="3.40.50.300">
    <property type="entry name" value="P-loop containing nucleotide triphosphate hydrolases"/>
    <property type="match status" value="1"/>
</dbReference>
<evidence type="ECO:0000256" key="7">
    <source>
        <dbReference type="ARBA" id="ARBA00022821"/>
    </source>
</evidence>
<keyword evidence="4" id="KW-0381">Hypersensitive response</keyword>
<evidence type="ECO:0000256" key="4">
    <source>
        <dbReference type="ARBA" id="ARBA00022667"/>
    </source>
</evidence>
<evidence type="ECO:0000259" key="11">
    <source>
        <dbReference type="Pfam" id="PF23598"/>
    </source>
</evidence>
<dbReference type="GO" id="GO:0005524">
    <property type="term" value="F:ATP binding"/>
    <property type="evidence" value="ECO:0007669"/>
    <property type="project" value="UniProtKB-KW"/>
</dbReference>
<dbReference type="Proteomes" id="UP001161247">
    <property type="component" value="Chromosome 4"/>
</dbReference>
<dbReference type="Gene3D" id="3.80.10.10">
    <property type="entry name" value="Ribonuclease Inhibitor"/>
    <property type="match status" value="1"/>
</dbReference>
<dbReference type="Pfam" id="PF23598">
    <property type="entry name" value="LRR_14"/>
    <property type="match status" value="1"/>
</dbReference>
<dbReference type="SUPFAM" id="SSF52058">
    <property type="entry name" value="L domain-like"/>
    <property type="match status" value="1"/>
</dbReference>
<evidence type="ECO:0000256" key="3">
    <source>
        <dbReference type="ARBA" id="ARBA00022614"/>
    </source>
</evidence>
<reference evidence="12" key="1">
    <citation type="submission" date="2023-03" db="EMBL/GenBank/DDBJ databases">
        <authorList>
            <person name="Julca I."/>
        </authorList>
    </citation>
    <scope>NUCLEOTIDE SEQUENCE</scope>
</reference>
<protein>
    <submittedName>
        <fullName evidence="12">OLC1v1001884C1</fullName>
    </submittedName>
</protein>
<dbReference type="InterPro" id="IPR002182">
    <property type="entry name" value="NB-ARC"/>
</dbReference>